<dbReference type="EMBL" id="REGN01009520">
    <property type="protein sequence ID" value="RNA00987.1"/>
    <property type="molecule type" value="Genomic_DNA"/>
</dbReference>
<proteinExistence type="predicted"/>
<protein>
    <submittedName>
        <fullName evidence="1">Uncharacterized protein</fullName>
    </submittedName>
</protein>
<evidence type="ECO:0000313" key="2">
    <source>
        <dbReference type="Proteomes" id="UP000276133"/>
    </source>
</evidence>
<accession>A0A3M7PPC4</accession>
<evidence type="ECO:0000313" key="1">
    <source>
        <dbReference type="EMBL" id="RNA00987.1"/>
    </source>
</evidence>
<keyword evidence="2" id="KW-1185">Reference proteome</keyword>
<comment type="caution">
    <text evidence="1">The sequence shown here is derived from an EMBL/GenBank/DDBJ whole genome shotgun (WGS) entry which is preliminary data.</text>
</comment>
<dbReference type="Proteomes" id="UP000276133">
    <property type="component" value="Unassembled WGS sequence"/>
</dbReference>
<sequence>MNAKYVRKIFIFWLSEWWKNITKVSNQEISSTKIHFSAILLPSSQPLSARMSGAVYDERPIYSAETLLNFERLINKEQVSAESFFFQNKYLINFFSCVYLSSHTVSRYPLIFSSGLGTGNVLGTVQTAIDAAKNFFGREQDRLDGRL</sequence>
<organism evidence="1 2">
    <name type="scientific">Brachionus plicatilis</name>
    <name type="common">Marine rotifer</name>
    <name type="synonym">Brachionus muelleri</name>
    <dbReference type="NCBI Taxonomy" id="10195"/>
    <lineage>
        <taxon>Eukaryota</taxon>
        <taxon>Metazoa</taxon>
        <taxon>Spiralia</taxon>
        <taxon>Gnathifera</taxon>
        <taxon>Rotifera</taxon>
        <taxon>Eurotatoria</taxon>
        <taxon>Monogononta</taxon>
        <taxon>Pseudotrocha</taxon>
        <taxon>Ploima</taxon>
        <taxon>Brachionidae</taxon>
        <taxon>Brachionus</taxon>
    </lineage>
</organism>
<gene>
    <name evidence="1" type="ORF">BpHYR1_033269</name>
</gene>
<reference evidence="1 2" key="1">
    <citation type="journal article" date="2018" name="Sci. Rep.">
        <title>Genomic signatures of local adaptation to the degree of environmental predictability in rotifers.</title>
        <authorList>
            <person name="Franch-Gras L."/>
            <person name="Hahn C."/>
            <person name="Garcia-Roger E.M."/>
            <person name="Carmona M.J."/>
            <person name="Serra M."/>
            <person name="Gomez A."/>
        </authorList>
    </citation>
    <scope>NUCLEOTIDE SEQUENCE [LARGE SCALE GENOMIC DNA]</scope>
    <source>
        <strain evidence="1">HYR1</strain>
    </source>
</reference>
<dbReference type="AlphaFoldDB" id="A0A3M7PPC4"/>
<name>A0A3M7PPC4_BRAPC</name>